<dbReference type="InterPro" id="IPR055170">
    <property type="entry name" value="GFO_IDH_MocA-like_dom"/>
</dbReference>
<evidence type="ECO:0000256" key="2">
    <source>
        <dbReference type="ARBA" id="ARBA00023002"/>
    </source>
</evidence>
<dbReference type="Proteomes" id="UP000007947">
    <property type="component" value="Chromosome"/>
</dbReference>
<evidence type="ECO:0000256" key="1">
    <source>
        <dbReference type="ARBA" id="ARBA00010928"/>
    </source>
</evidence>
<evidence type="ECO:0000259" key="4">
    <source>
        <dbReference type="Pfam" id="PF22725"/>
    </source>
</evidence>
<evidence type="ECO:0000313" key="6">
    <source>
        <dbReference type="Proteomes" id="UP000007947"/>
    </source>
</evidence>
<dbReference type="GO" id="GO:0016491">
    <property type="term" value="F:oxidoreductase activity"/>
    <property type="evidence" value="ECO:0007669"/>
    <property type="project" value="UniProtKB-KW"/>
</dbReference>
<keyword evidence="2" id="KW-0560">Oxidoreductase</keyword>
<dbReference type="OrthoDB" id="9815825at2"/>
<organism evidence="5 6">
    <name type="scientific">Microlunatus phosphovorus (strain ATCC 700054 / DSM 10555 / JCM 9379 / NBRC 101784 / NCIMB 13414 / VKM Ac-1990 / NM-1)</name>
    <dbReference type="NCBI Taxonomy" id="1032480"/>
    <lineage>
        <taxon>Bacteria</taxon>
        <taxon>Bacillati</taxon>
        <taxon>Actinomycetota</taxon>
        <taxon>Actinomycetes</taxon>
        <taxon>Propionibacteriales</taxon>
        <taxon>Propionibacteriaceae</taxon>
        <taxon>Microlunatus</taxon>
    </lineage>
</organism>
<dbReference type="RefSeq" id="WP_013865865.1">
    <property type="nucleotide sequence ID" value="NC_015635.1"/>
</dbReference>
<dbReference type="Gene3D" id="3.30.360.10">
    <property type="entry name" value="Dihydrodipicolinate Reductase, domain 2"/>
    <property type="match status" value="1"/>
</dbReference>
<evidence type="ECO:0000313" key="5">
    <source>
        <dbReference type="EMBL" id="BAK38051.1"/>
    </source>
</evidence>
<gene>
    <name evidence="5" type="ordered locus">MLP_50370</name>
</gene>
<accession>F5XH43</accession>
<dbReference type="InterPro" id="IPR050984">
    <property type="entry name" value="Gfo/Idh/MocA_domain"/>
</dbReference>
<dbReference type="Pfam" id="PF22725">
    <property type="entry name" value="GFO_IDH_MocA_C3"/>
    <property type="match status" value="1"/>
</dbReference>
<proteinExistence type="inferred from homology"/>
<feature type="domain" description="GFO/IDH/MocA-like oxidoreductase" evidence="4">
    <location>
        <begin position="136"/>
        <end position="250"/>
    </location>
</feature>
<dbReference type="HOGENOM" id="CLU_023194_7_2_11"/>
<feature type="domain" description="Gfo/Idh/MocA-like oxidoreductase N-terminal" evidence="3">
    <location>
        <begin position="7"/>
        <end position="120"/>
    </location>
</feature>
<dbReference type="SUPFAM" id="SSF51735">
    <property type="entry name" value="NAD(P)-binding Rossmann-fold domains"/>
    <property type="match status" value="1"/>
</dbReference>
<protein>
    <submittedName>
        <fullName evidence="5">Putative oxidoreductase</fullName>
    </submittedName>
</protein>
<comment type="similarity">
    <text evidence="1">Belongs to the Gfo/Idh/MocA family.</text>
</comment>
<keyword evidence="6" id="KW-1185">Reference proteome</keyword>
<dbReference type="PANTHER" id="PTHR22604">
    <property type="entry name" value="OXIDOREDUCTASES"/>
    <property type="match status" value="1"/>
</dbReference>
<dbReference type="KEGG" id="mph:MLP_50370"/>
<name>F5XH43_MICPN</name>
<dbReference type="SUPFAM" id="SSF55347">
    <property type="entry name" value="Glyceraldehyde-3-phosphate dehydrogenase-like, C-terminal domain"/>
    <property type="match status" value="1"/>
</dbReference>
<reference evidence="5 6" key="1">
    <citation type="submission" date="2011-05" db="EMBL/GenBank/DDBJ databases">
        <title>Whole genome sequence of Microlunatus phosphovorus NM-1.</title>
        <authorList>
            <person name="Hosoyama A."/>
            <person name="Sasaki K."/>
            <person name="Harada T."/>
            <person name="Igarashi R."/>
            <person name="Kawakoshi A."/>
            <person name="Sasagawa M."/>
            <person name="Fukada J."/>
            <person name="Nakamura S."/>
            <person name="Katano Y."/>
            <person name="Hanada S."/>
            <person name="Kamagata Y."/>
            <person name="Nakamura N."/>
            <person name="Yamazaki S."/>
            <person name="Fujita N."/>
        </authorList>
    </citation>
    <scope>NUCLEOTIDE SEQUENCE [LARGE SCALE GENOMIC DNA]</scope>
    <source>
        <strain evidence="6">ATCC 700054 / DSM 10555 / JCM 9379 / NBRC 101784 / NCIMB 13414 / VKM Ac-1990 / NM-1</strain>
    </source>
</reference>
<dbReference type="EMBL" id="AP012204">
    <property type="protein sequence ID" value="BAK38051.1"/>
    <property type="molecule type" value="Genomic_DNA"/>
</dbReference>
<dbReference type="PANTHER" id="PTHR22604:SF105">
    <property type="entry name" value="TRANS-1,2-DIHYDROBENZENE-1,2-DIOL DEHYDROGENASE"/>
    <property type="match status" value="1"/>
</dbReference>
<dbReference type="InterPro" id="IPR000683">
    <property type="entry name" value="Gfo/Idh/MocA-like_OxRdtase_N"/>
</dbReference>
<dbReference type="eggNOG" id="COG0673">
    <property type="taxonomic scope" value="Bacteria"/>
</dbReference>
<dbReference type="GO" id="GO:0000166">
    <property type="term" value="F:nucleotide binding"/>
    <property type="evidence" value="ECO:0007669"/>
    <property type="project" value="InterPro"/>
</dbReference>
<dbReference type="AlphaFoldDB" id="F5XH43"/>
<dbReference type="InterPro" id="IPR036291">
    <property type="entry name" value="NAD(P)-bd_dom_sf"/>
</dbReference>
<dbReference type="Gene3D" id="3.40.50.720">
    <property type="entry name" value="NAD(P)-binding Rossmann-like Domain"/>
    <property type="match status" value="1"/>
</dbReference>
<dbReference type="Pfam" id="PF01408">
    <property type="entry name" value="GFO_IDH_MocA"/>
    <property type="match status" value="1"/>
</dbReference>
<sequence>MGAEADIRWGIVGPGRIAAKVMPDFAYVPNAVCVAAASRSLDRAQAFVDEFGLERAYGSYGELIAAPDIDALYIATPHPQHHKLAVAALQAGKAVLVEKTFTATVAGAEDIIATARACDVFAMEAMWTRFQPAIIAARSLIEDGAIGEVRQVQADLGVDRPYDESDRLFDPAQGGGALLDLGVYVVSFAQYFLGEPDRIEVTGSLAPTGVDWEIGLLLGYADGRAATLLGSLRHHTPGAARIFGTKGWIEVPPRFHHPDRIVLHRKGADPEQIIRPPDGVGYSHELAEATQCLRAGRTESSVMPLSDTLAVQRILNEASERLGVFHREDDSIEV</sequence>
<dbReference type="STRING" id="1032480.MLP_50370"/>
<evidence type="ECO:0000259" key="3">
    <source>
        <dbReference type="Pfam" id="PF01408"/>
    </source>
</evidence>